<keyword evidence="2" id="KW-0663">Pyridoxal phosphate</keyword>
<dbReference type="OrthoDB" id="34584at2"/>
<dbReference type="NCBIfam" id="TIGR01747">
    <property type="entry name" value="diampropi_NH3ly"/>
    <property type="match status" value="1"/>
</dbReference>
<dbReference type="GO" id="GO:0008838">
    <property type="term" value="F:diaminopropionate ammonia-lyase activity"/>
    <property type="evidence" value="ECO:0007669"/>
    <property type="project" value="UniProtKB-EC"/>
</dbReference>
<dbReference type="Pfam" id="PF00291">
    <property type="entry name" value="PALP"/>
    <property type="match status" value="1"/>
</dbReference>
<dbReference type="GO" id="GO:0030170">
    <property type="term" value="F:pyridoxal phosphate binding"/>
    <property type="evidence" value="ECO:0007669"/>
    <property type="project" value="InterPro"/>
</dbReference>
<dbReference type="InterPro" id="IPR036052">
    <property type="entry name" value="TrpB-like_PALP_sf"/>
</dbReference>
<evidence type="ECO:0000313" key="3">
    <source>
        <dbReference type="EMBL" id="AKS46418.1"/>
    </source>
</evidence>
<dbReference type="EC" id="4.3.1.15" evidence="3"/>
<dbReference type="NCBIfam" id="NF006058">
    <property type="entry name" value="PRK08206.1"/>
    <property type="match status" value="1"/>
</dbReference>
<dbReference type="CDD" id="cd00640">
    <property type="entry name" value="Trp-synth-beta_II"/>
    <property type="match status" value="1"/>
</dbReference>
<keyword evidence="4" id="KW-1185">Reference proteome</keyword>
<dbReference type="InterPro" id="IPR010081">
    <property type="entry name" value="DiNH2opropionate_NH3_lyase"/>
</dbReference>
<dbReference type="Gene3D" id="3.40.50.1100">
    <property type="match status" value="2"/>
</dbReference>
<reference evidence="3 4" key="1">
    <citation type="journal article" date="2015" name="Genome Announc.">
        <title>Closed Genome Sequence of Octadecabacter temperatus SB1, the First Mesophilic Species of the Genus Octadecabacter.</title>
        <authorList>
            <person name="Voget S."/>
            <person name="Billerbeck S."/>
            <person name="Simon M."/>
            <person name="Daniel R."/>
        </authorList>
    </citation>
    <scope>NUCLEOTIDE SEQUENCE [LARGE SCALE GENOMIC DNA]</scope>
    <source>
        <strain evidence="3 4">SB1</strain>
    </source>
</reference>
<dbReference type="SUPFAM" id="SSF53686">
    <property type="entry name" value="Tryptophan synthase beta subunit-like PLP-dependent enzymes"/>
    <property type="match status" value="1"/>
</dbReference>
<organism evidence="3 4">
    <name type="scientific">Octadecabacter temperatus</name>
    <dbReference type="NCBI Taxonomy" id="1458307"/>
    <lineage>
        <taxon>Bacteria</taxon>
        <taxon>Pseudomonadati</taxon>
        <taxon>Pseudomonadota</taxon>
        <taxon>Alphaproteobacteria</taxon>
        <taxon>Rhodobacterales</taxon>
        <taxon>Roseobacteraceae</taxon>
        <taxon>Octadecabacter</taxon>
    </lineage>
</organism>
<protein>
    <submittedName>
        <fullName evidence="3">Diaminopropionate ammonia-lyase</fullName>
        <ecNumber evidence="3">4.3.1.15</ecNumber>
    </submittedName>
</protein>
<dbReference type="KEGG" id="otm:OSB_18780"/>
<evidence type="ECO:0000256" key="2">
    <source>
        <dbReference type="ARBA" id="ARBA00022898"/>
    </source>
</evidence>
<evidence type="ECO:0000313" key="4">
    <source>
        <dbReference type="Proteomes" id="UP000067444"/>
    </source>
</evidence>
<sequence>MFTPFKTATLNHHASTPLFDGSVTQTLNRADFDNAEKEISNWDGYAETPLLDLPGLAGRLDIGDLRYKHEGPRFGLGSFKALGGAYAVLRTVQRELSKSIGKQADPADIRHGLYAEQTKAITVISATDGNHGRSVAWGAAQFHTHCRIYIHAEVSEHRADAMRKLGAEVISVDGDYDATVAQTRADAEKHGWLIVSDTSWPGYTQPPLDVMSGYGVMAREIVQSYATPPTHVFLQGGVGGLAAAVTAVFHQKWGLDAPRVVIVEPELAPCLFASAKANKATNVEISKETIMAGLSCGEPSELAWSVLTDAAHDFVTIPDSIVGPMVRLLANGVGGDASVEAGESGVAGLSAVVAAANQLTLRRNLHLDANSRIVVIGSEGITDPSIYAQIIAGEI</sequence>
<comment type="cofactor">
    <cofactor evidence="1">
        <name>pyridoxal 5'-phosphate</name>
        <dbReference type="ChEBI" id="CHEBI:597326"/>
    </cofactor>
</comment>
<dbReference type="AlphaFoldDB" id="A0A0K0Y600"/>
<dbReference type="PANTHER" id="PTHR42937">
    <property type="match status" value="1"/>
</dbReference>
<dbReference type="EMBL" id="CP012160">
    <property type="protein sequence ID" value="AKS46418.1"/>
    <property type="molecule type" value="Genomic_DNA"/>
</dbReference>
<accession>A0A0K0Y600</accession>
<dbReference type="PANTHER" id="PTHR42937:SF1">
    <property type="entry name" value="DIAMINOPROPIONATE AMMONIA-LYASE"/>
    <property type="match status" value="1"/>
</dbReference>
<evidence type="ECO:0000256" key="1">
    <source>
        <dbReference type="ARBA" id="ARBA00001933"/>
    </source>
</evidence>
<gene>
    <name evidence="3" type="primary">ygeX</name>
    <name evidence="3" type="ORF">OSB_18780</name>
</gene>
<dbReference type="InterPro" id="IPR001926">
    <property type="entry name" value="TrpB-like_PALP"/>
</dbReference>
<name>A0A0K0Y600_9RHOB</name>
<dbReference type="STRING" id="1458307.OSB_18780"/>
<dbReference type="RefSeq" id="WP_049834722.1">
    <property type="nucleotide sequence ID" value="NZ_CP012160.1"/>
</dbReference>
<proteinExistence type="predicted"/>
<keyword evidence="3" id="KW-0456">Lyase</keyword>
<dbReference type="Proteomes" id="UP000067444">
    <property type="component" value="Chromosome"/>
</dbReference>
<dbReference type="PATRIC" id="fig|1458307.3.peg.1891"/>